<dbReference type="OrthoDB" id="680581at2"/>
<dbReference type="Proteomes" id="UP000289821">
    <property type="component" value="Unassembled WGS sequence"/>
</dbReference>
<comment type="caution">
    <text evidence="1">The sequence shown here is derived from an EMBL/GenBank/DDBJ whole genome shotgun (WGS) entry which is preliminary data.</text>
</comment>
<sequence>MKSKAQLEREIIDITLKIHDKFPELSKYIEEIPEQELGIDSDQMRVANFKAYYNSLEEILLKYSKTHKTQKGEGNSN</sequence>
<proteinExistence type="predicted"/>
<accession>A0A4Q0NWI4</accession>
<dbReference type="EMBL" id="QOVI01000003">
    <property type="protein sequence ID" value="RXG15130.1"/>
    <property type="molecule type" value="Genomic_DNA"/>
</dbReference>
<keyword evidence="2" id="KW-1185">Reference proteome</keyword>
<organism evidence="1 2">
    <name type="scientific">Leeuwenhoekiella aestuarii</name>
    <dbReference type="NCBI Taxonomy" id="2249426"/>
    <lineage>
        <taxon>Bacteria</taxon>
        <taxon>Pseudomonadati</taxon>
        <taxon>Bacteroidota</taxon>
        <taxon>Flavobacteriia</taxon>
        <taxon>Flavobacteriales</taxon>
        <taxon>Flavobacteriaceae</taxon>
        <taxon>Leeuwenhoekiella</taxon>
    </lineage>
</organism>
<evidence type="ECO:0000313" key="2">
    <source>
        <dbReference type="Proteomes" id="UP000289821"/>
    </source>
</evidence>
<gene>
    <name evidence="1" type="ORF">DSM04_10317</name>
</gene>
<dbReference type="AlphaFoldDB" id="A0A4Q0NWI4"/>
<evidence type="ECO:0000313" key="1">
    <source>
        <dbReference type="EMBL" id="RXG15130.1"/>
    </source>
</evidence>
<dbReference type="RefSeq" id="WP_128760739.1">
    <property type="nucleotide sequence ID" value="NZ_QOVI01000003.1"/>
</dbReference>
<name>A0A4Q0NWI4_9FLAO</name>
<reference evidence="1 2" key="1">
    <citation type="submission" date="2018-07" db="EMBL/GenBank/DDBJ databases">
        <title>Leeuwenhoekiella genomics.</title>
        <authorList>
            <person name="Tahon G."/>
            <person name="Willems A."/>
        </authorList>
    </citation>
    <scope>NUCLEOTIDE SEQUENCE [LARGE SCALE GENOMIC DNA]</scope>
    <source>
        <strain evidence="1 2">R-50232</strain>
    </source>
</reference>
<protein>
    <submittedName>
        <fullName evidence="1">Uncharacterized protein</fullName>
    </submittedName>
</protein>